<protein>
    <recommendedName>
        <fullName evidence="5">EF-hand domain-containing protein</fullName>
    </recommendedName>
</protein>
<dbReference type="EMBL" id="QGKX02002183">
    <property type="protein sequence ID" value="KAF3487811.1"/>
    <property type="molecule type" value="Genomic_DNA"/>
</dbReference>
<proteinExistence type="predicted"/>
<accession>A0A8S9MXD3</accession>
<comment type="caution">
    <text evidence="3">The sequence shown here is derived from an EMBL/GenBank/DDBJ whole genome shotgun (WGS) entry which is preliminary data.</text>
</comment>
<evidence type="ECO:0000313" key="3">
    <source>
        <dbReference type="EMBL" id="KAF3487811.1"/>
    </source>
</evidence>
<evidence type="ECO:0008006" key="5">
    <source>
        <dbReference type="Google" id="ProtNLM"/>
    </source>
</evidence>
<evidence type="ECO:0000256" key="1">
    <source>
        <dbReference type="SAM" id="MobiDB-lite"/>
    </source>
</evidence>
<name>A0A8S9MXD3_BRACR</name>
<feature type="transmembrane region" description="Helical" evidence="2">
    <location>
        <begin position="160"/>
        <end position="185"/>
    </location>
</feature>
<keyword evidence="2" id="KW-1133">Transmembrane helix</keyword>
<keyword evidence="2" id="KW-0472">Membrane</keyword>
<keyword evidence="2" id="KW-0812">Transmembrane</keyword>
<gene>
    <name evidence="3" type="ORF">F2Q69_00055286</name>
</gene>
<reference evidence="3" key="1">
    <citation type="submission" date="2019-12" db="EMBL/GenBank/DDBJ databases">
        <title>Genome sequencing and annotation of Brassica cretica.</title>
        <authorList>
            <person name="Studholme D.J."/>
            <person name="Sarris P."/>
        </authorList>
    </citation>
    <scope>NUCLEOTIDE SEQUENCE</scope>
    <source>
        <strain evidence="3">PFS-109/04</strain>
        <tissue evidence="3">Leaf</tissue>
    </source>
</reference>
<feature type="region of interest" description="Disordered" evidence="1">
    <location>
        <begin position="252"/>
        <end position="273"/>
    </location>
</feature>
<organism evidence="3 4">
    <name type="scientific">Brassica cretica</name>
    <name type="common">Mustard</name>
    <dbReference type="NCBI Taxonomy" id="69181"/>
    <lineage>
        <taxon>Eukaryota</taxon>
        <taxon>Viridiplantae</taxon>
        <taxon>Streptophyta</taxon>
        <taxon>Embryophyta</taxon>
        <taxon>Tracheophyta</taxon>
        <taxon>Spermatophyta</taxon>
        <taxon>Magnoliopsida</taxon>
        <taxon>eudicotyledons</taxon>
        <taxon>Gunneridae</taxon>
        <taxon>Pentapetalae</taxon>
        <taxon>rosids</taxon>
        <taxon>malvids</taxon>
        <taxon>Brassicales</taxon>
        <taxon>Brassicaceae</taxon>
        <taxon>Brassiceae</taxon>
        <taxon>Brassica</taxon>
    </lineage>
</organism>
<dbReference type="Proteomes" id="UP000712600">
    <property type="component" value="Unassembled WGS sequence"/>
</dbReference>
<evidence type="ECO:0000256" key="2">
    <source>
        <dbReference type="SAM" id="Phobius"/>
    </source>
</evidence>
<evidence type="ECO:0000313" key="4">
    <source>
        <dbReference type="Proteomes" id="UP000712600"/>
    </source>
</evidence>
<sequence>MDKLIAERLSEEEVHNLREAFKIVDNEKSERVTYKAFLEDSTPILTTWISTDCHNAWIPSYNRSDSLNISHQSVCIQLGFEDQSDTVTLLCNFFIKMSHCHTYIKLNIKLGGDLMGVDKLLLDSKVVPFFDEGEKAVCLMAATQSHLLVNISHCLSSGRLFISLLYTLMLGLLLSSSLLIVYSHFIELAEPSIKSAFGLIMDQIEDFSQNRKRDGGYFNADGEATTDDEDTVRGWNQADELVGGALNGRDREWRLGEERGGGGGDVEKRAVAR</sequence>
<dbReference type="AlphaFoldDB" id="A0A8S9MXD3"/>